<sequence length="315" mass="35527">MTGIFPPLTRRGFLGGLIGTGAAAALGWTPCVPAQQGERGEPLMKPIPATGERIPAIGMGTWITFNVGELASLRAQRAEIVAELFARGGRIIDSSPMYGTSEAVVGYCLDQLDEPDDLFAATKVWTRMADRGAAQMAESRRLWGVETFDLMQIHNLVDWQTHLPRLLDDKDQGRLRYIGITTSHGRRHAELMSIMRNEPIDFVQLTYNILDREPEKDILPLARERGIAVIANRPFRQKRLISRFENAPLPEWASEIDCANWPQFLLKFIVSHPDVTCTIPATTRVDHMREDTGAMYGRQPDQAMREQMVRYVERL</sequence>
<feature type="domain" description="NADP-dependent oxidoreductase" evidence="2">
    <location>
        <begin position="57"/>
        <end position="295"/>
    </location>
</feature>
<dbReference type="InterPro" id="IPR036812">
    <property type="entry name" value="NAD(P)_OxRdtase_dom_sf"/>
</dbReference>
<evidence type="ECO:0000313" key="3">
    <source>
        <dbReference type="EMBL" id="SFH47384.1"/>
    </source>
</evidence>
<dbReference type="Pfam" id="PF00248">
    <property type="entry name" value="Aldo_ket_red"/>
    <property type="match status" value="1"/>
</dbReference>
<keyword evidence="4" id="KW-1185">Reference proteome</keyword>
<dbReference type="NCBIfam" id="TIGR01409">
    <property type="entry name" value="TAT_signal_seq"/>
    <property type="match status" value="1"/>
</dbReference>
<dbReference type="RefSeq" id="WP_092844847.1">
    <property type="nucleotide sequence ID" value="NZ_FOPY01000004.1"/>
</dbReference>
<dbReference type="Proteomes" id="UP000199040">
    <property type="component" value="Unassembled WGS sequence"/>
</dbReference>
<dbReference type="EMBL" id="FOPY01000004">
    <property type="protein sequence ID" value="SFH47384.1"/>
    <property type="molecule type" value="Genomic_DNA"/>
</dbReference>
<dbReference type="InterPro" id="IPR006311">
    <property type="entry name" value="TAT_signal"/>
</dbReference>
<dbReference type="AlphaFoldDB" id="A0A1I3ABC0"/>
<proteinExistence type="predicted"/>
<keyword evidence="1" id="KW-0732">Signal</keyword>
<dbReference type="InterPro" id="IPR019546">
    <property type="entry name" value="TAT_signal_bac_arc"/>
</dbReference>
<evidence type="ECO:0000259" key="2">
    <source>
        <dbReference type="Pfam" id="PF00248"/>
    </source>
</evidence>
<dbReference type="SUPFAM" id="SSF51430">
    <property type="entry name" value="NAD(P)-linked oxidoreductase"/>
    <property type="match status" value="1"/>
</dbReference>
<protein>
    <submittedName>
        <fullName evidence="3">Tat (Twin-arginine translocation) pathway signal sequence</fullName>
    </submittedName>
</protein>
<dbReference type="PANTHER" id="PTHR43638:SF3">
    <property type="entry name" value="ALDEHYDE REDUCTASE"/>
    <property type="match status" value="1"/>
</dbReference>
<organism evidence="3 4">
    <name type="scientific">Modicisalibacter xianhensis</name>
    <dbReference type="NCBI Taxonomy" id="442341"/>
    <lineage>
        <taxon>Bacteria</taxon>
        <taxon>Pseudomonadati</taxon>
        <taxon>Pseudomonadota</taxon>
        <taxon>Gammaproteobacteria</taxon>
        <taxon>Oceanospirillales</taxon>
        <taxon>Halomonadaceae</taxon>
        <taxon>Modicisalibacter</taxon>
    </lineage>
</organism>
<name>A0A1I3ABC0_9GAMM</name>
<dbReference type="Gene3D" id="3.20.20.100">
    <property type="entry name" value="NADP-dependent oxidoreductase domain"/>
    <property type="match status" value="1"/>
</dbReference>
<evidence type="ECO:0000256" key="1">
    <source>
        <dbReference type="ARBA" id="ARBA00022729"/>
    </source>
</evidence>
<accession>A0A1I3ABC0</accession>
<gene>
    <name evidence="3" type="ORF">SAMN04487959_104266</name>
</gene>
<dbReference type="PANTHER" id="PTHR43638">
    <property type="entry name" value="OXIDOREDUCTASE, ALDO/KETO REDUCTASE FAMILY PROTEIN"/>
    <property type="match status" value="1"/>
</dbReference>
<dbReference type="CDD" id="cd19095">
    <property type="entry name" value="AKR_PA4992-like"/>
    <property type="match status" value="1"/>
</dbReference>
<evidence type="ECO:0000313" key="4">
    <source>
        <dbReference type="Proteomes" id="UP000199040"/>
    </source>
</evidence>
<reference evidence="3 4" key="1">
    <citation type="submission" date="2016-10" db="EMBL/GenBank/DDBJ databases">
        <authorList>
            <person name="de Groot N.N."/>
        </authorList>
    </citation>
    <scope>NUCLEOTIDE SEQUENCE [LARGE SCALE GENOMIC DNA]</scope>
    <source>
        <strain evidence="3 4">CGMCC 1.6848</strain>
    </source>
</reference>
<dbReference type="PROSITE" id="PS51318">
    <property type="entry name" value="TAT"/>
    <property type="match status" value="1"/>
</dbReference>
<dbReference type="STRING" id="442341.SAMN04487959_104266"/>
<dbReference type="InterPro" id="IPR023210">
    <property type="entry name" value="NADP_OxRdtase_dom"/>
</dbReference>